<dbReference type="HOGENOM" id="CLU_055978_0_0_7"/>
<dbReference type="Proteomes" id="UP000006034">
    <property type="component" value="Unassembled WGS sequence"/>
</dbReference>
<dbReference type="eggNOG" id="COG2840">
    <property type="taxonomic scope" value="Bacteria"/>
</dbReference>
<dbReference type="EMBL" id="ADCP02000003">
    <property type="protein sequence ID" value="EFV44561.1"/>
    <property type="molecule type" value="Genomic_DNA"/>
</dbReference>
<evidence type="ECO:0000313" key="3">
    <source>
        <dbReference type="EMBL" id="EFV44561.1"/>
    </source>
</evidence>
<dbReference type="InterPro" id="IPR002625">
    <property type="entry name" value="Smr_dom"/>
</dbReference>
<evidence type="ECO:0000313" key="4">
    <source>
        <dbReference type="Proteomes" id="UP000006034"/>
    </source>
</evidence>
<dbReference type="AlphaFoldDB" id="E5Y614"/>
<dbReference type="PROSITE" id="PS50828">
    <property type="entry name" value="SMR"/>
    <property type="match status" value="1"/>
</dbReference>
<dbReference type="Pfam" id="PF01713">
    <property type="entry name" value="Smr"/>
    <property type="match status" value="1"/>
</dbReference>
<dbReference type="STRING" id="563192.HMPREF0179_01627"/>
<sequence>MNEEKPFEGENPFRKLDKKRFLSHDEKKKAKSLKKNGLISNNDGEVSSFYAEFVSPQDEGETRAFLNAVSGVTKLGAPANAKREKRPSVTSLDNPVLGKQALWETDRSLSKTKKNNPTPEIAGKNAASSTPKKTGNETGEEDINFFAAMQDVTPLSGKGREVAAEAPVSIPPVQTPPNPLQEFIDGKLEFALAFTDEYVEGHVVGLDLMLVGKLQAGQFSPESHLDLHGMNAQQAFDALVGFFRAAYFKGQRTVLVVPGRGLNSPHGISILREKVQEWFTQEPLKRVILAFCTAKPSDGGAGALYVLLRKFRKGEGKIHWERKPVDPDLI</sequence>
<proteinExistence type="predicted"/>
<evidence type="ECO:0000259" key="2">
    <source>
        <dbReference type="PROSITE" id="PS50828"/>
    </source>
</evidence>
<feature type="compositionally biased region" description="Basic and acidic residues" evidence="1">
    <location>
        <begin position="1"/>
        <end position="28"/>
    </location>
</feature>
<dbReference type="Gene3D" id="3.30.1370.110">
    <property type="match status" value="1"/>
</dbReference>
<evidence type="ECO:0000256" key="1">
    <source>
        <dbReference type="SAM" id="MobiDB-lite"/>
    </source>
</evidence>
<dbReference type="SMART" id="SM00463">
    <property type="entry name" value="SMR"/>
    <property type="match status" value="1"/>
</dbReference>
<dbReference type="GeneID" id="78087925"/>
<dbReference type="InterPro" id="IPR036063">
    <property type="entry name" value="Smr_dom_sf"/>
</dbReference>
<reference evidence="3 4" key="2">
    <citation type="submission" date="2013-04" db="EMBL/GenBank/DDBJ databases">
        <title>The Genome Sequence of Bilophila wadsworthia 3_1_6.</title>
        <authorList>
            <consortium name="The Broad Institute Genomics Platform"/>
            <person name="Earl A."/>
            <person name="Ward D."/>
            <person name="Feldgarden M."/>
            <person name="Gevers D."/>
            <person name="Sibley C."/>
            <person name="Strauss J."/>
            <person name="Allen-Vercoe E."/>
            <person name="Walker B."/>
            <person name="Young S."/>
            <person name="Zeng Q."/>
            <person name="Gargeya S."/>
            <person name="Fitzgerald M."/>
            <person name="Haas B."/>
            <person name="Abouelleil A."/>
            <person name="Allen A.W."/>
            <person name="Alvarado L."/>
            <person name="Arachchi H.M."/>
            <person name="Berlin A.M."/>
            <person name="Chapman S.B."/>
            <person name="Gainer-Dewar J."/>
            <person name="Goldberg J."/>
            <person name="Griggs A."/>
            <person name="Gujja S."/>
            <person name="Hansen M."/>
            <person name="Howarth C."/>
            <person name="Imamovic A."/>
            <person name="Ireland A."/>
            <person name="Larimer J."/>
            <person name="McCowan C."/>
            <person name="Murphy C."/>
            <person name="Pearson M."/>
            <person name="Poon T.W."/>
            <person name="Priest M."/>
            <person name="Roberts A."/>
            <person name="Saif S."/>
            <person name="Shea T."/>
            <person name="Sisk P."/>
            <person name="Sykes S."/>
            <person name="Wortman J."/>
            <person name="Nusbaum C."/>
            <person name="Birren B."/>
        </authorList>
    </citation>
    <scope>NUCLEOTIDE SEQUENCE [LARGE SCALE GENOMIC DNA]</scope>
    <source>
        <strain evidence="3 4">3_1_6</strain>
    </source>
</reference>
<organism evidence="3 4">
    <name type="scientific">Bilophila wadsworthia (strain 3_1_6)</name>
    <dbReference type="NCBI Taxonomy" id="563192"/>
    <lineage>
        <taxon>Bacteria</taxon>
        <taxon>Pseudomonadati</taxon>
        <taxon>Thermodesulfobacteriota</taxon>
        <taxon>Desulfovibrionia</taxon>
        <taxon>Desulfovibrionales</taxon>
        <taxon>Desulfovibrionaceae</taxon>
        <taxon>Bilophila</taxon>
    </lineage>
</organism>
<reference evidence="3 4" key="1">
    <citation type="submission" date="2010-10" db="EMBL/GenBank/DDBJ databases">
        <authorList>
            <consortium name="The Broad Institute Genome Sequencing Platform"/>
            <person name="Ward D."/>
            <person name="Earl A."/>
            <person name="Feldgarden M."/>
            <person name="Young S.K."/>
            <person name="Gargeya S."/>
            <person name="Zeng Q."/>
            <person name="Alvarado L."/>
            <person name="Berlin A."/>
            <person name="Bochicchio J."/>
            <person name="Chapman S.B."/>
            <person name="Chen Z."/>
            <person name="Freedman E."/>
            <person name="Gellesch M."/>
            <person name="Goldberg J."/>
            <person name="Griggs A."/>
            <person name="Gujja S."/>
            <person name="Heilman E."/>
            <person name="Heiman D."/>
            <person name="Howarth C."/>
            <person name="Mehta T."/>
            <person name="Neiman D."/>
            <person name="Pearson M."/>
            <person name="Roberts A."/>
            <person name="Saif S."/>
            <person name="Shea T."/>
            <person name="Shenoy N."/>
            <person name="Sisk P."/>
            <person name="Stolte C."/>
            <person name="Sykes S."/>
            <person name="White J."/>
            <person name="Yandava C."/>
            <person name="Allen-Vercoe E."/>
            <person name="Sibley C."/>
            <person name="Ambrose C.E."/>
            <person name="Strauss J."/>
            <person name="Daigneault M."/>
            <person name="Haas B."/>
            <person name="Nusbaum C."/>
            <person name="Birren B."/>
        </authorList>
    </citation>
    <scope>NUCLEOTIDE SEQUENCE [LARGE SCALE GENOMIC DNA]</scope>
    <source>
        <strain evidence="3 4">3_1_6</strain>
    </source>
</reference>
<dbReference type="PANTHER" id="PTHR35562:SF2">
    <property type="entry name" value="DNA ENDONUCLEASE SMRA-RELATED"/>
    <property type="match status" value="1"/>
</dbReference>
<name>E5Y614_BILW3</name>
<gene>
    <name evidence="3" type="ORF">HMPREF0179_01627</name>
</gene>
<protein>
    <recommendedName>
        <fullName evidence="2">Smr domain-containing protein</fullName>
    </recommendedName>
</protein>
<feature type="region of interest" description="Disordered" evidence="1">
    <location>
        <begin position="103"/>
        <end position="138"/>
    </location>
</feature>
<feature type="region of interest" description="Disordered" evidence="1">
    <location>
        <begin position="1"/>
        <end position="43"/>
    </location>
</feature>
<feature type="domain" description="Smr" evidence="2">
    <location>
        <begin position="225"/>
        <end position="309"/>
    </location>
</feature>
<comment type="caution">
    <text evidence="3">The sequence shown here is derived from an EMBL/GenBank/DDBJ whole genome shotgun (WGS) entry which is preliminary data.</text>
</comment>
<dbReference type="RefSeq" id="WP_005027020.1">
    <property type="nucleotide sequence ID" value="NZ_KE150240.1"/>
</dbReference>
<dbReference type="SUPFAM" id="SSF160443">
    <property type="entry name" value="SMR domain-like"/>
    <property type="match status" value="1"/>
</dbReference>
<accession>E5Y614</accession>
<keyword evidence="4" id="KW-1185">Reference proteome</keyword>
<feature type="compositionally biased region" description="Polar residues" evidence="1">
    <location>
        <begin position="126"/>
        <end position="137"/>
    </location>
</feature>
<dbReference type="PANTHER" id="PTHR35562">
    <property type="entry name" value="DNA ENDONUCLEASE SMRA-RELATED"/>
    <property type="match status" value="1"/>
</dbReference>